<proteinExistence type="predicted"/>
<dbReference type="PANTHER" id="PTHR42723">
    <property type="entry name" value="CHLOROPHYLL SYNTHASE"/>
    <property type="match status" value="1"/>
</dbReference>
<accession>A0AAI8VNV5</accession>
<dbReference type="CDD" id="cd13965">
    <property type="entry name" value="PT_UbiA_3"/>
    <property type="match status" value="1"/>
</dbReference>
<evidence type="ECO:0000313" key="6">
    <source>
        <dbReference type="EMBL" id="CAJ2511291.1"/>
    </source>
</evidence>
<organism evidence="6 7">
    <name type="scientific">Anthostomella pinea</name>
    <dbReference type="NCBI Taxonomy" id="933095"/>
    <lineage>
        <taxon>Eukaryota</taxon>
        <taxon>Fungi</taxon>
        <taxon>Dikarya</taxon>
        <taxon>Ascomycota</taxon>
        <taxon>Pezizomycotina</taxon>
        <taxon>Sordariomycetes</taxon>
        <taxon>Xylariomycetidae</taxon>
        <taxon>Xylariales</taxon>
        <taxon>Xylariaceae</taxon>
        <taxon>Anthostomella</taxon>
    </lineage>
</organism>
<dbReference type="AlphaFoldDB" id="A0AAI8VNV5"/>
<feature type="transmembrane region" description="Helical" evidence="5">
    <location>
        <begin position="131"/>
        <end position="160"/>
    </location>
</feature>
<comment type="caution">
    <text evidence="6">The sequence shown here is derived from an EMBL/GenBank/DDBJ whole genome shotgun (WGS) entry which is preliminary data.</text>
</comment>
<evidence type="ECO:0000256" key="5">
    <source>
        <dbReference type="SAM" id="Phobius"/>
    </source>
</evidence>
<evidence type="ECO:0000256" key="2">
    <source>
        <dbReference type="ARBA" id="ARBA00022692"/>
    </source>
</evidence>
<keyword evidence="3 5" id="KW-1133">Transmembrane helix</keyword>
<protein>
    <submittedName>
        <fullName evidence="6">Uu.00g069160.m01.CDS01</fullName>
    </submittedName>
</protein>
<feature type="transmembrane region" description="Helical" evidence="5">
    <location>
        <begin position="215"/>
        <end position="233"/>
    </location>
</feature>
<feature type="transmembrane region" description="Helical" evidence="5">
    <location>
        <begin position="280"/>
        <end position="298"/>
    </location>
</feature>
<dbReference type="InterPro" id="IPR000537">
    <property type="entry name" value="UbiA_prenyltransferase"/>
</dbReference>
<dbReference type="GO" id="GO:0016020">
    <property type="term" value="C:membrane"/>
    <property type="evidence" value="ECO:0007669"/>
    <property type="project" value="UniProtKB-SubCell"/>
</dbReference>
<dbReference type="Proteomes" id="UP001295740">
    <property type="component" value="Unassembled WGS sequence"/>
</dbReference>
<evidence type="ECO:0000256" key="3">
    <source>
        <dbReference type="ARBA" id="ARBA00022989"/>
    </source>
</evidence>
<dbReference type="EMBL" id="CAUWAG010000018">
    <property type="protein sequence ID" value="CAJ2511291.1"/>
    <property type="molecule type" value="Genomic_DNA"/>
</dbReference>
<comment type="subcellular location">
    <subcellularLocation>
        <location evidence="1">Membrane</location>
        <topology evidence="1">Multi-pass membrane protein</topology>
    </subcellularLocation>
</comment>
<keyword evidence="4 5" id="KW-0472">Membrane</keyword>
<name>A0AAI8VNV5_9PEZI</name>
<dbReference type="InterPro" id="IPR050475">
    <property type="entry name" value="Prenyltransferase_related"/>
</dbReference>
<dbReference type="Pfam" id="PF01040">
    <property type="entry name" value="UbiA"/>
    <property type="match status" value="1"/>
</dbReference>
<keyword evidence="2 5" id="KW-0812">Transmembrane</keyword>
<dbReference type="GO" id="GO:0016765">
    <property type="term" value="F:transferase activity, transferring alkyl or aryl (other than methyl) groups"/>
    <property type="evidence" value="ECO:0007669"/>
    <property type="project" value="InterPro"/>
</dbReference>
<dbReference type="PANTHER" id="PTHR42723:SF1">
    <property type="entry name" value="CHLOROPHYLL SYNTHASE, CHLOROPLASTIC"/>
    <property type="match status" value="1"/>
</dbReference>
<gene>
    <name evidence="6" type="ORF">KHLLAP_LOCUS11759</name>
</gene>
<keyword evidence="7" id="KW-1185">Reference proteome</keyword>
<sequence>MASKNSPGSMLSVTSAQQMFHAVPYHAYSIWLFTFSDLKTIVFPETLFGLLTALSQTAAGPTATGSAAGITKLDIIQRSPLVLLWVWINLLPFAINNQRRPEAIAEDAINKPWRTMPTGRWSQTQAKNIMAFLYVVAVVFSWRMGGLRSSLALIGLGFWYNDGGGADVHALVRNLINALGFTSFGTGALEMALNRRMRFEPAALMDMGTPSLEKWLIVVAAIVFTTVHTQDMYDQEGDAQRGRLTVPLQMGETTARWAIGVFMPCWGLFCPYFWQCGWLGYALTTPLAAAVAYRSLAFRTVEEDKTTFRIWNAWMVGLYVLPLIQALSR</sequence>
<evidence type="ECO:0000256" key="4">
    <source>
        <dbReference type="ARBA" id="ARBA00023136"/>
    </source>
</evidence>
<reference evidence="6" key="1">
    <citation type="submission" date="2023-10" db="EMBL/GenBank/DDBJ databases">
        <authorList>
            <person name="Hackl T."/>
        </authorList>
    </citation>
    <scope>NUCLEOTIDE SEQUENCE</scope>
</reference>
<evidence type="ECO:0000256" key="1">
    <source>
        <dbReference type="ARBA" id="ARBA00004141"/>
    </source>
</evidence>
<evidence type="ECO:0000313" key="7">
    <source>
        <dbReference type="Proteomes" id="UP001295740"/>
    </source>
</evidence>
<feature type="transmembrane region" description="Helical" evidence="5">
    <location>
        <begin position="310"/>
        <end position="328"/>
    </location>
</feature>